<feature type="domain" description="Amidohydrolase-related" evidence="2">
    <location>
        <begin position="56"/>
        <end position="417"/>
    </location>
</feature>
<dbReference type="SUPFAM" id="SSF51556">
    <property type="entry name" value="Metallo-dependent hydrolases"/>
    <property type="match status" value="1"/>
</dbReference>
<dbReference type="InterPro" id="IPR032466">
    <property type="entry name" value="Metal_Hydrolase"/>
</dbReference>
<dbReference type="InterPro" id="IPR006680">
    <property type="entry name" value="Amidohydro-rel"/>
</dbReference>
<dbReference type="EMBL" id="JAFBCV010000007">
    <property type="protein sequence ID" value="MBM7839182.1"/>
    <property type="molecule type" value="Genomic_DNA"/>
</dbReference>
<dbReference type="GO" id="GO:0016787">
    <property type="term" value="F:hydrolase activity"/>
    <property type="evidence" value="ECO:0007669"/>
    <property type="project" value="UniProtKB-KW"/>
</dbReference>
<evidence type="ECO:0000259" key="2">
    <source>
        <dbReference type="Pfam" id="PF01979"/>
    </source>
</evidence>
<dbReference type="Pfam" id="PF01979">
    <property type="entry name" value="Amidohydro_1"/>
    <property type="match status" value="1"/>
</dbReference>
<name>A0ABS2SUK8_9BACI</name>
<comment type="caution">
    <text evidence="3">The sequence shown here is derived from an EMBL/GenBank/DDBJ whole genome shotgun (WGS) entry which is preliminary data.</text>
</comment>
<keyword evidence="4" id="KW-1185">Reference proteome</keyword>
<evidence type="ECO:0000313" key="4">
    <source>
        <dbReference type="Proteomes" id="UP001179280"/>
    </source>
</evidence>
<dbReference type="Gene3D" id="2.30.40.10">
    <property type="entry name" value="Urease, subunit C, domain 1"/>
    <property type="match status" value="1"/>
</dbReference>
<dbReference type="SUPFAM" id="SSF51338">
    <property type="entry name" value="Composite domain of metallo-dependent hydrolases"/>
    <property type="match status" value="1"/>
</dbReference>
<dbReference type="PANTHER" id="PTHR43794">
    <property type="entry name" value="AMINOHYDROLASE SSNA-RELATED"/>
    <property type="match status" value="1"/>
</dbReference>
<dbReference type="InterPro" id="IPR050287">
    <property type="entry name" value="MTA/SAH_deaminase"/>
</dbReference>
<accession>A0ABS2SUK8</accession>
<dbReference type="PANTHER" id="PTHR43794:SF11">
    <property type="entry name" value="AMIDOHYDROLASE-RELATED DOMAIN-CONTAINING PROTEIN"/>
    <property type="match status" value="1"/>
</dbReference>
<organism evidence="3 4">
    <name type="scientific">Shouchella xiaoxiensis</name>
    <dbReference type="NCBI Taxonomy" id="766895"/>
    <lineage>
        <taxon>Bacteria</taxon>
        <taxon>Bacillati</taxon>
        <taxon>Bacillota</taxon>
        <taxon>Bacilli</taxon>
        <taxon>Bacillales</taxon>
        <taxon>Bacillaceae</taxon>
        <taxon>Shouchella</taxon>
    </lineage>
</organism>
<keyword evidence="1 3" id="KW-0378">Hydrolase</keyword>
<reference evidence="3" key="1">
    <citation type="submission" date="2021-01" db="EMBL/GenBank/DDBJ databases">
        <title>Genomic Encyclopedia of Type Strains, Phase IV (KMG-IV): sequencing the most valuable type-strain genomes for metagenomic binning, comparative biology and taxonomic classification.</title>
        <authorList>
            <person name="Goeker M."/>
        </authorList>
    </citation>
    <scope>NUCLEOTIDE SEQUENCE</scope>
    <source>
        <strain evidence="3">DSM 21943</strain>
    </source>
</reference>
<dbReference type="NCBIfam" id="NF006056">
    <property type="entry name" value="PRK08204.1"/>
    <property type="match status" value="1"/>
</dbReference>
<dbReference type="InterPro" id="IPR011059">
    <property type="entry name" value="Metal-dep_hydrolase_composite"/>
</dbReference>
<dbReference type="Proteomes" id="UP001179280">
    <property type="component" value="Unassembled WGS sequence"/>
</dbReference>
<proteinExistence type="predicted"/>
<evidence type="ECO:0000313" key="3">
    <source>
        <dbReference type="EMBL" id="MBM7839182.1"/>
    </source>
</evidence>
<evidence type="ECO:0000256" key="1">
    <source>
        <dbReference type="ARBA" id="ARBA00022801"/>
    </source>
</evidence>
<protein>
    <submittedName>
        <fullName evidence="3">Cytosine/adenosine deaminase-related metal-dependent hydrolase</fullName>
    </submittedName>
</protein>
<sequence>MKKRIKNATILTLDRTIGNLEKADILINGSTIEAIAPHLEAEKHEEYEEIDATDRIIMPGFVDTHRHTWESLIRNIGVDWSLQTYLGEIYYGNYGSLRRPQDDYIGNLIGALEALDAGVTTLLDWTMIQSPDHTHELVRGLDDAGIRAVFAHGSPGDASFWNNDSAIDNAEDARRSKARYFSSDDQLLTMGLAIRGPEFSAWETSVREIQLARELDAVCSMHLGFGTWGHSSQSITRLAEANLLGRDLNFAHANAIRPEEVRLLAEKGGSISVTPEIEMMMGHGYPATGLALENGINPALGVDVVTSTGGDLFTQMKFALQAERARINQQLLNEGTMPGPEVHLTAERVLEMATIDGAKALLLDDKIGSLTPGKQADFIMIRKDAINVFPVNDPVGVVTQCAHTGNIDAVYVAGKAVKKDGKLLHHDLTKLRKLAQESRDFLIKAKQKAVQK</sequence>
<gene>
    <name evidence="3" type="ORF">JOC54_002453</name>
</gene>
<dbReference type="Gene3D" id="3.20.20.140">
    <property type="entry name" value="Metal-dependent hydrolases"/>
    <property type="match status" value="1"/>
</dbReference>